<evidence type="ECO:0000313" key="3">
    <source>
        <dbReference type="Proteomes" id="UP001180020"/>
    </source>
</evidence>
<evidence type="ECO:0000256" key="1">
    <source>
        <dbReference type="ARBA" id="ARBA00005437"/>
    </source>
</evidence>
<comment type="similarity">
    <text evidence="1">Belongs to the LOR family.</text>
</comment>
<keyword evidence="3" id="KW-1185">Reference proteome</keyword>
<accession>A0AAV9CED0</accession>
<reference evidence="2" key="2">
    <citation type="submission" date="2023-06" db="EMBL/GenBank/DDBJ databases">
        <authorList>
            <person name="Ma L."/>
            <person name="Liu K.-W."/>
            <person name="Li Z."/>
            <person name="Hsiao Y.-Y."/>
            <person name="Qi Y."/>
            <person name="Fu T."/>
            <person name="Tang G."/>
            <person name="Zhang D."/>
            <person name="Sun W.-H."/>
            <person name="Liu D.-K."/>
            <person name="Li Y."/>
            <person name="Chen G.-Z."/>
            <person name="Liu X.-D."/>
            <person name="Liao X.-Y."/>
            <person name="Jiang Y.-T."/>
            <person name="Yu X."/>
            <person name="Hao Y."/>
            <person name="Huang J."/>
            <person name="Zhao X.-W."/>
            <person name="Ke S."/>
            <person name="Chen Y.-Y."/>
            <person name="Wu W.-L."/>
            <person name="Hsu J.-L."/>
            <person name="Lin Y.-F."/>
            <person name="Huang M.-D."/>
            <person name="Li C.-Y."/>
            <person name="Huang L."/>
            <person name="Wang Z.-W."/>
            <person name="Zhao X."/>
            <person name="Zhong W.-Y."/>
            <person name="Peng D.-H."/>
            <person name="Ahmad S."/>
            <person name="Lan S."/>
            <person name="Zhang J.-S."/>
            <person name="Tsai W.-C."/>
            <person name="Van De Peer Y."/>
            <person name="Liu Z.-J."/>
        </authorList>
    </citation>
    <scope>NUCLEOTIDE SEQUENCE</scope>
    <source>
        <strain evidence="2">CP</strain>
        <tissue evidence="2">Leaves</tissue>
    </source>
</reference>
<comment type="caution">
    <text evidence="2">The sequence shown here is derived from an EMBL/GenBank/DDBJ whole genome shotgun (WGS) entry which is preliminary data.</text>
</comment>
<sequence length="201" mass="22470">MGVEKMIISKLFCSSSRALLIVRKRPRVVNGGGFVVTTNNDQKVVFTVDGCGTIGLKGELIVRDGDGEPILFIRKRGGIVEALSIQKQWKGFRVDYEGAGKLVFTLRESVSSCIPMNDSIKVCMELNKHNRSSDWDYEVRGSFIDRDCTINDRKGDVVAQNLGERLCDRESDVSRHGGFKRFLDVRIGALKTALTDHLFLQ</sequence>
<evidence type="ECO:0000313" key="2">
    <source>
        <dbReference type="EMBL" id="KAK1287216.1"/>
    </source>
</evidence>
<protein>
    <submittedName>
        <fullName evidence="2">Protein LURP-one-related 6</fullName>
    </submittedName>
</protein>
<dbReference type="Gene3D" id="2.40.160.200">
    <property type="entry name" value="LURP1-related"/>
    <property type="match status" value="1"/>
</dbReference>
<name>A0AAV9CED0_ACOCL</name>
<dbReference type="PANTHER" id="PTHR31087:SF3">
    <property type="entry name" value="PROTEIN LURP-ONE-RELATED 6"/>
    <property type="match status" value="1"/>
</dbReference>
<gene>
    <name evidence="2" type="ORF">QJS10_CPB19g01907</name>
</gene>
<reference evidence="2" key="1">
    <citation type="journal article" date="2023" name="Nat. Commun.">
        <title>Diploid and tetraploid genomes of Acorus and the evolution of monocots.</title>
        <authorList>
            <person name="Ma L."/>
            <person name="Liu K.W."/>
            <person name="Li Z."/>
            <person name="Hsiao Y.Y."/>
            <person name="Qi Y."/>
            <person name="Fu T."/>
            <person name="Tang G.D."/>
            <person name="Zhang D."/>
            <person name="Sun W.H."/>
            <person name="Liu D.K."/>
            <person name="Li Y."/>
            <person name="Chen G.Z."/>
            <person name="Liu X.D."/>
            <person name="Liao X.Y."/>
            <person name="Jiang Y.T."/>
            <person name="Yu X."/>
            <person name="Hao Y."/>
            <person name="Huang J."/>
            <person name="Zhao X.W."/>
            <person name="Ke S."/>
            <person name="Chen Y.Y."/>
            <person name="Wu W.L."/>
            <person name="Hsu J.L."/>
            <person name="Lin Y.F."/>
            <person name="Huang M.D."/>
            <person name="Li C.Y."/>
            <person name="Huang L."/>
            <person name="Wang Z.W."/>
            <person name="Zhao X."/>
            <person name="Zhong W.Y."/>
            <person name="Peng D.H."/>
            <person name="Ahmad S."/>
            <person name="Lan S."/>
            <person name="Zhang J.S."/>
            <person name="Tsai W.C."/>
            <person name="Van de Peer Y."/>
            <person name="Liu Z.J."/>
        </authorList>
    </citation>
    <scope>NUCLEOTIDE SEQUENCE</scope>
    <source>
        <strain evidence="2">CP</strain>
    </source>
</reference>
<dbReference type="InterPro" id="IPR038595">
    <property type="entry name" value="LOR_sf"/>
</dbReference>
<dbReference type="InterPro" id="IPR007612">
    <property type="entry name" value="LOR"/>
</dbReference>
<dbReference type="InterPro" id="IPR025659">
    <property type="entry name" value="Tubby-like_C"/>
</dbReference>
<dbReference type="Proteomes" id="UP001180020">
    <property type="component" value="Unassembled WGS sequence"/>
</dbReference>
<dbReference type="AlphaFoldDB" id="A0AAV9CED0"/>
<proteinExistence type="inferred from homology"/>
<dbReference type="Pfam" id="PF04525">
    <property type="entry name" value="LOR"/>
    <property type="match status" value="1"/>
</dbReference>
<dbReference type="SUPFAM" id="SSF54518">
    <property type="entry name" value="Tubby C-terminal domain-like"/>
    <property type="match status" value="1"/>
</dbReference>
<dbReference type="EMBL" id="JAUJYO010000019">
    <property type="protein sequence ID" value="KAK1287216.1"/>
    <property type="molecule type" value="Genomic_DNA"/>
</dbReference>
<organism evidence="2 3">
    <name type="scientific">Acorus calamus</name>
    <name type="common">Sweet flag</name>
    <dbReference type="NCBI Taxonomy" id="4465"/>
    <lineage>
        <taxon>Eukaryota</taxon>
        <taxon>Viridiplantae</taxon>
        <taxon>Streptophyta</taxon>
        <taxon>Embryophyta</taxon>
        <taxon>Tracheophyta</taxon>
        <taxon>Spermatophyta</taxon>
        <taxon>Magnoliopsida</taxon>
        <taxon>Liliopsida</taxon>
        <taxon>Acoraceae</taxon>
        <taxon>Acorus</taxon>
    </lineage>
</organism>
<dbReference type="PANTHER" id="PTHR31087">
    <property type="match status" value="1"/>
</dbReference>